<dbReference type="Proteomes" id="UP000625976">
    <property type="component" value="Unassembled WGS sequence"/>
</dbReference>
<dbReference type="InterPro" id="IPR027417">
    <property type="entry name" value="P-loop_NTPase"/>
</dbReference>
<reference evidence="1" key="1">
    <citation type="journal article" date="2014" name="Int. J. Syst. Evol. Microbiol.">
        <title>Complete genome sequence of Corynebacterium casei LMG S-19264T (=DSM 44701T), isolated from a smear-ripened cheese.</title>
        <authorList>
            <consortium name="US DOE Joint Genome Institute (JGI-PGF)"/>
            <person name="Walter F."/>
            <person name="Albersmeier A."/>
            <person name="Kalinowski J."/>
            <person name="Ruckert C."/>
        </authorList>
    </citation>
    <scope>NUCLEOTIDE SEQUENCE</scope>
    <source>
        <strain evidence="1">CGMCC 1.12751</strain>
    </source>
</reference>
<accession>A0A917GX66</accession>
<protein>
    <recommendedName>
        <fullName evidence="3">Serine kinase</fullName>
    </recommendedName>
</protein>
<reference evidence="1" key="2">
    <citation type="submission" date="2020-09" db="EMBL/GenBank/DDBJ databases">
        <authorList>
            <person name="Sun Q."/>
            <person name="Zhou Y."/>
        </authorList>
    </citation>
    <scope>NUCLEOTIDE SEQUENCE</scope>
    <source>
        <strain evidence="1">CGMCC 1.12751</strain>
    </source>
</reference>
<dbReference type="EMBL" id="BMFQ01000004">
    <property type="protein sequence ID" value="GGG60058.1"/>
    <property type="molecule type" value="Genomic_DNA"/>
</dbReference>
<dbReference type="AlphaFoldDB" id="A0A917GX66"/>
<dbReference type="Gene3D" id="3.40.50.300">
    <property type="entry name" value="P-loop containing nucleotide triphosphate hydrolases"/>
    <property type="match status" value="1"/>
</dbReference>
<evidence type="ECO:0008006" key="3">
    <source>
        <dbReference type="Google" id="ProtNLM"/>
    </source>
</evidence>
<sequence>MKLSLAPSLIREIHGVTILWFKNSNKYILLNDLNYSLLSSFIKSKDDSEFHFFINTLDNFPSTLSNKLYSEFEQLLNSLNVVQSDLNTIEFTGFSDTNYISVFYKIKDLVIKVCYQSQFEKDIIHPQFSYLELKDPNLRSNFTFYIKNNNETLHLFKNKIHLGTYNQSDYHLLQGKFAMELLCGLTHTIEDDWLGTFHASTISNSKEAIMLVGESGKGKSTLATLLMANGFNLIADDFTPILAKSQKINPYPSAISMKNGSFRLLDSLSEKIEFKANSLSHIKKGDLKYVSPINTIEEPISCNKIILVAYSPEAETKLDIISAEEILNILIPDSWLSPIAENAAYFLDWLETCHFYKLTYSDSNSVVLKIKSLIDE</sequence>
<evidence type="ECO:0000313" key="1">
    <source>
        <dbReference type="EMBL" id="GGG60058.1"/>
    </source>
</evidence>
<keyword evidence="2" id="KW-1185">Reference proteome</keyword>
<proteinExistence type="predicted"/>
<name>A0A917GX66_9FLAO</name>
<organism evidence="1 2">
    <name type="scientific">Bizionia arctica</name>
    <dbReference type="NCBI Taxonomy" id="1495645"/>
    <lineage>
        <taxon>Bacteria</taxon>
        <taxon>Pseudomonadati</taxon>
        <taxon>Bacteroidota</taxon>
        <taxon>Flavobacteriia</taxon>
        <taxon>Flavobacteriales</taxon>
        <taxon>Flavobacteriaceae</taxon>
        <taxon>Bizionia</taxon>
    </lineage>
</organism>
<gene>
    <name evidence="1" type="ORF">GCM10010976_33510</name>
</gene>
<dbReference type="RefSeq" id="WP_188466970.1">
    <property type="nucleotide sequence ID" value="NZ_BMFQ01000004.1"/>
</dbReference>
<comment type="caution">
    <text evidence="1">The sequence shown here is derived from an EMBL/GenBank/DDBJ whole genome shotgun (WGS) entry which is preliminary data.</text>
</comment>
<evidence type="ECO:0000313" key="2">
    <source>
        <dbReference type="Proteomes" id="UP000625976"/>
    </source>
</evidence>
<dbReference type="SUPFAM" id="SSF53795">
    <property type="entry name" value="PEP carboxykinase-like"/>
    <property type="match status" value="1"/>
</dbReference>